<keyword evidence="8" id="KW-0256">Endoplasmic reticulum</keyword>
<evidence type="ECO:0000256" key="18">
    <source>
        <dbReference type="ARBA" id="ARBA00039721"/>
    </source>
</evidence>
<keyword evidence="9 19" id="KW-1133">Transmembrane helix</keyword>
<feature type="transmembrane region" description="Helical" evidence="19">
    <location>
        <begin position="52"/>
        <end position="69"/>
    </location>
</feature>
<dbReference type="EMBL" id="JABFTP020000042">
    <property type="protein sequence ID" value="KAL3270466.1"/>
    <property type="molecule type" value="Genomic_DNA"/>
</dbReference>
<evidence type="ECO:0000256" key="15">
    <source>
        <dbReference type="ARBA" id="ARBA00025707"/>
    </source>
</evidence>
<feature type="transmembrane region" description="Helical" evidence="19">
    <location>
        <begin position="167"/>
        <end position="186"/>
    </location>
</feature>
<feature type="transmembrane region" description="Helical" evidence="19">
    <location>
        <begin position="75"/>
        <end position="108"/>
    </location>
</feature>
<organism evidence="20 21">
    <name type="scientific">Cryptolaemus montrouzieri</name>
    <dbReference type="NCBI Taxonomy" id="559131"/>
    <lineage>
        <taxon>Eukaryota</taxon>
        <taxon>Metazoa</taxon>
        <taxon>Ecdysozoa</taxon>
        <taxon>Arthropoda</taxon>
        <taxon>Hexapoda</taxon>
        <taxon>Insecta</taxon>
        <taxon>Pterygota</taxon>
        <taxon>Neoptera</taxon>
        <taxon>Endopterygota</taxon>
        <taxon>Coleoptera</taxon>
        <taxon>Polyphaga</taxon>
        <taxon>Cucujiformia</taxon>
        <taxon>Coccinelloidea</taxon>
        <taxon>Coccinellidae</taxon>
        <taxon>Scymninae</taxon>
        <taxon>Scymnini</taxon>
        <taxon>Cryptolaemus</taxon>
    </lineage>
</organism>
<dbReference type="AlphaFoldDB" id="A0ABD2MVN6"/>
<gene>
    <name evidence="20" type="ORF">HHI36_021013</name>
</gene>
<dbReference type="InterPro" id="IPR049941">
    <property type="entry name" value="LPLAT_7/PORCN-like"/>
</dbReference>
<dbReference type="GO" id="GO:0016020">
    <property type="term" value="C:membrane"/>
    <property type="evidence" value="ECO:0007669"/>
    <property type="project" value="UniProtKB-SubCell"/>
</dbReference>
<evidence type="ECO:0000256" key="1">
    <source>
        <dbReference type="ARBA" id="ARBA00004141"/>
    </source>
</evidence>
<comment type="pathway">
    <text evidence="15">Phospholipid metabolism.</text>
</comment>
<evidence type="ECO:0000256" key="19">
    <source>
        <dbReference type="SAM" id="Phobius"/>
    </source>
</evidence>
<evidence type="ECO:0000256" key="7">
    <source>
        <dbReference type="ARBA" id="ARBA00022692"/>
    </source>
</evidence>
<evidence type="ECO:0000256" key="2">
    <source>
        <dbReference type="ARBA" id="ARBA00004240"/>
    </source>
</evidence>
<keyword evidence="6" id="KW-0808">Transferase</keyword>
<sequence length="456" mass="52031">MVNASVFSDTLKTLSVILGADEAALRLLISILGGYPLAIFYRKFIYGRGKNLQHIFFIFTGFLLGYLNYGSDVVHLFVTMGCTYAILVALGGTVAAVAAVFIFSMLYLSIGYYIMSTDSYDINWTMPHCVLTLRLIGIAFDYMDGQQNEESLGADGKKYMLKTLPNVLEFLGFASFPTTLLVGPQFPMKRYQSFVNGDFGDPNNPSKPPSSESSAFNRFGMGFFYLMLYQFLGLFVSDAFLLSQDFKDFSFMRKHLLLGLWGRFTLYKYISCWLLAEGSCILFGITYNGTDQSGKKLWNGLENVKLARFESATQFNHYIQSFNINTNHWVAHYIYKRLKFLGNRHLSQAGALLFLAVWHGYHSGYFVCFLCEFLVIYVERDISSIIKSSEKLTQIFDQALVDIAVKLLLRLYTFVFMGFCLVPFVLLNLEKYWEVYISINYSGVVLFFYIRFYGGP</sequence>
<dbReference type="InterPro" id="IPR004299">
    <property type="entry name" value="MBOAT_fam"/>
</dbReference>
<keyword evidence="14" id="KW-0012">Acyltransferase</keyword>
<dbReference type="EC" id="2.3.1.n6" evidence="17"/>
<keyword evidence="5" id="KW-0444">Lipid biosynthesis</keyword>
<feature type="transmembrane region" description="Helical" evidence="19">
    <location>
        <begin position="223"/>
        <end position="243"/>
    </location>
</feature>
<comment type="similarity">
    <text evidence="4">Belongs to the membrane-bound acyltransferase family.</text>
</comment>
<keyword evidence="12" id="KW-0594">Phospholipid biosynthesis</keyword>
<name>A0ABD2MVN6_9CUCU</name>
<evidence type="ECO:0000256" key="4">
    <source>
        <dbReference type="ARBA" id="ARBA00010323"/>
    </source>
</evidence>
<comment type="subcellular location">
    <subcellularLocation>
        <location evidence="2">Endoplasmic reticulum</location>
    </subcellularLocation>
    <subcellularLocation>
        <location evidence="1">Membrane</location>
        <topology evidence="1">Multi-pass membrane protein</topology>
    </subcellularLocation>
</comment>
<proteinExistence type="inferred from homology"/>
<reference evidence="20 21" key="1">
    <citation type="journal article" date="2021" name="BMC Biol.">
        <title>Horizontally acquired antibacterial genes associated with adaptive radiation of ladybird beetles.</title>
        <authorList>
            <person name="Li H.S."/>
            <person name="Tang X.F."/>
            <person name="Huang Y.H."/>
            <person name="Xu Z.Y."/>
            <person name="Chen M.L."/>
            <person name="Du X.Y."/>
            <person name="Qiu B.Y."/>
            <person name="Chen P.T."/>
            <person name="Zhang W."/>
            <person name="Slipinski A."/>
            <person name="Escalona H.E."/>
            <person name="Waterhouse R.M."/>
            <person name="Zwick A."/>
            <person name="Pang H."/>
        </authorList>
    </citation>
    <scope>NUCLEOTIDE SEQUENCE [LARGE SCALE GENOMIC DNA]</scope>
    <source>
        <strain evidence="20">SYSU2018</strain>
    </source>
</reference>
<protein>
    <recommendedName>
        <fullName evidence="18">Lysophospholipid acyltransferase 5</fullName>
        <ecNumber evidence="16">2.3.1.23</ecNumber>
        <ecNumber evidence="17">2.3.1.n6</ecNumber>
    </recommendedName>
</protein>
<evidence type="ECO:0000256" key="16">
    <source>
        <dbReference type="ARBA" id="ARBA00026120"/>
    </source>
</evidence>
<feature type="transmembrane region" description="Helical" evidence="19">
    <location>
        <begin position="351"/>
        <end position="378"/>
    </location>
</feature>
<evidence type="ECO:0000256" key="17">
    <source>
        <dbReference type="ARBA" id="ARBA00038923"/>
    </source>
</evidence>
<dbReference type="PANTHER" id="PTHR13906">
    <property type="entry name" value="PORCUPINE"/>
    <property type="match status" value="1"/>
</dbReference>
<evidence type="ECO:0000256" key="14">
    <source>
        <dbReference type="ARBA" id="ARBA00023315"/>
    </source>
</evidence>
<dbReference type="GO" id="GO:0005783">
    <property type="term" value="C:endoplasmic reticulum"/>
    <property type="evidence" value="ECO:0007669"/>
    <property type="project" value="UniProtKB-SubCell"/>
</dbReference>
<keyword evidence="10" id="KW-0443">Lipid metabolism</keyword>
<evidence type="ECO:0000256" key="5">
    <source>
        <dbReference type="ARBA" id="ARBA00022516"/>
    </source>
</evidence>
<evidence type="ECO:0000256" key="10">
    <source>
        <dbReference type="ARBA" id="ARBA00023098"/>
    </source>
</evidence>
<evidence type="ECO:0000256" key="9">
    <source>
        <dbReference type="ARBA" id="ARBA00022989"/>
    </source>
</evidence>
<feature type="transmembrane region" description="Helical" evidence="19">
    <location>
        <begin position="23"/>
        <end position="40"/>
    </location>
</feature>
<feature type="transmembrane region" description="Helical" evidence="19">
    <location>
        <begin position="435"/>
        <end position="454"/>
    </location>
</feature>
<evidence type="ECO:0000256" key="6">
    <source>
        <dbReference type="ARBA" id="ARBA00022679"/>
    </source>
</evidence>
<accession>A0ABD2MVN6</accession>
<comment type="caution">
    <text evidence="20">The sequence shown here is derived from an EMBL/GenBank/DDBJ whole genome shotgun (WGS) entry which is preliminary data.</text>
</comment>
<evidence type="ECO:0000256" key="8">
    <source>
        <dbReference type="ARBA" id="ARBA00022824"/>
    </source>
</evidence>
<keyword evidence="7 19" id="KW-0812">Transmembrane</keyword>
<evidence type="ECO:0000256" key="11">
    <source>
        <dbReference type="ARBA" id="ARBA00023136"/>
    </source>
</evidence>
<keyword evidence="11 19" id="KW-0472">Membrane</keyword>
<dbReference type="Proteomes" id="UP001516400">
    <property type="component" value="Unassembled WGS sequence"/>
</dbReference>
<dbReference type="GO" id="GO:0047184">
    <property type="term" value="F:1-acylglycerophosphocholine O-acyltransferase activity"/>
    <property type="evidence" value="ECO:0007669"/>
    <property type="project" value="UniProtKB-EC"/>
</dbReference>
<evidence type="ECO:0000256" key="13">
    <source>
        <dbReference type="ARBA" id="ARBA00023264"/>
    </source>
</evidence>
<evidence type="ECO:0000313" key="21">
    <source>
        <dbReference type="Proteomes" id="UP001516400"/>
    </source>
</evidence>
<evidence type="ECO:0000313" key="20">
    <source>
        <dbReference type="EMBL" id="KAL3270466.1"/>
    </source>
</evidence>
<evidence type="ECO:0000256" key="12">
    <source>
        <dbReference type="ARBA" id="ARBA00023209"/>
    </source>
</evidence>
<keyword evidence="13" id="KW-1208">Phospholipid metabolism</keyword>
<feature type="transmembrane region" description="Helical" evidence="19">
    <location>
        <begin position="264"/>
        <end position="287"/>
    </location>
</feature>
<comment type="pathway">
    <text evidence="3">Lipid metabolism; phospholipid metabolism.</text>
</comment>
<dbReference type="EC" id="2.3.1.23" evidence="16"/>
<dbReference type="GO" id="GO:0008654">
    <property type="term" value="P:phospholipid biosynthetic process"/>
    <property type="evidence" value="ECO:0007669"/>
    <property type="project" value="UniProtKB-KW"/>
</dbReference>
<keyword evidence="21" id="KW-1185">Reference proteome</keyword>
<dbReference type="PANTHER" id="PTHR13906:SF14">
    <property type="entry name" value="LYSOPHOSPHOLIPID ACYLTRANSFERASE 5"/>
    <property type="match status" value="1"/>
</dbReference>
<feature type="transmembrane region" description="Helical" evidence="19">
    <location>
        <begin position="407"/>
        <end position="429"/>
    </location>
</feature>
<evidence type="ECO:0000256" key="3">
    <source>
        <dbReference type="ARBA" id="ARBA00005074"/>
    </source>
</evidence>
<dbReference type="Pfam" id="PF03062">
    <property type="entry name" value="MBOAT"/>
    <property type="match status" value="1"/>
</dbReference>